<evidence type="ECO:0000259" key="6">
    <source>
        <dbReference type="Pfam" id="PF17851"/>
    </source>
</evidence>
<dbReference type="SUPFAM" id="SSF75005">
    <property type="entry name" value="Arabinanase/levansucrase/invertase"/>
    <property type="match status" value="1"/>
</dbReference>
<reference evidence="7 8" key="1">
    <citation type="submission" date="2024-07" db="EMBL/GenBank/DDBJ databases">
        <title>Section-level genome sequencing and comparative genomics of Aspergillus sections Usti and Cavernicolus.</title>
        <authorList>
            <consortium name="Lawrence Berkeley National Laboratory"/>
            <person name="Nybo J.L."/>
            <person name="Vesth T.C."/>
            <person name="Theobald S."/>
            <person name="Frisvad J.C."/>
            <person name="Larsen T.O."/>
            <person name="Kjaerboelling I."/>
            <person name="Rothschild-Mancinelli K."/>
            <person name="Lyhne E.K."/>
            <person name="Kogle M.E."/>
            <person name="Barry K."/>
            <person name="Clum A."/>
            <person name="Na H."/>
            <person name="Ledsgaard L."/>
            <person name="Lin J."/>
            <person name="Lipzen A."/>
            <person name="Kuo A."/>
            <person name="Riley R."/>
            <person name="Mondo S."/>
            <person name="Labutti K."/>
            <person name="Haridas S."/>
            <person name="Pangalinan J."/>
            <person name="Salamov A.A."/>
            <person name="Simmons B.A."/>
            <person name="Magnuson J.K."/>
            <person name="Chen J."/>
            <person name="Drula E."/>
            <person name="Henrissat B."/>
            <person name="Wiebenga A."/>
            <person name="Lubbers R.J."/>
            <person name="Gomes A.C."/>
            <person name="Makela M.R."/>
            <person name="Stajich J."/>
            <person name="Grigoriev I.V."/>
            <person name="Mortensen U.H."/>
            <person name="De Vries R.P."/>
            <person name="Baker S.E."/>
            <person name="Andersen M.R."/>
        </authorList>
    </citation>
    <scope>NUCLEOTIDE SEQUENCE [LARGE SCALE GENOMIC DNA]</scope>
    <source>
        <strain evidence="7 8">CBS 123904</strain>
    </source>
</reference>
<name>A0ABR4IWV6_9EURO</name>
<dbReference type="EMBL" id="JBFXLU010000268">
    <property type="protein sequence ID" value="KAL2832230.1"/>
    <property type="molecule type" value="Genomic_DNA"/>
</dbReference>
<comment type="caution">
    <text evidence="7">The sequence shown here is derived from an EMBL/GenBank/DDBJ whole genome shotgun (WGS) entry which is preliminary data.</text>
</comment>
<comment type="similarity">
    <text evidence="1 5">Belongs to the glycosyl hydrolase 43 family.</text>
</comment>
<evidence type="ECO:0000256" key="4">
    <source>
        <dbReference type="ARBA" id="ARBA00023295"/>
    </source>
</evidence>
<dbReference type="Proteomes" id="UP001610446">
    <property type="component" value="Unassembled WGS sequence"/>
</dbReference>
<evidence type="ECO:0000256" key="3">
    <source>
        <dbReference type="ARBA" id="ARBA00022801"/>
    </source>
</evidence>
<evidence type="ECO:0000313" key="7">
    <source>
        <dbReference type="EMBL" id="KAL2832230.1"/>
    </source>
</evidence>
<keyword evidence="4 5" id="KW-0326">Glycosidase</keyword>
<dbReference type="Gene3D" id="2.115.10.20">
    <property type="entry name" value="Glycosyl hydrolase domain, family 43"/>
    <property type="match status" value="1"/>
</dbReference>
<keyword evidence="2" id="KW-0732">Signal</keyword>
<dbReference type="Pfam" id="PF17851">
    <property type="entry name" value="GH43_C2"/>
    <property type="match status" value="1"/>
</dbReference>
<dbReference type="InterPro" id="IPR041542">
    <property type="entry name" value="GH43_C2"/>
</dbReference>
<dbReference type="PANTHER" id="PTHR42812">
    <property type="entry name" value="BETA-XYLOSIDASE"/>
    <property type="match status" value="1"/>
</dbReference>
<feature type="domain" description="Beta-xylosidase C-terminal Concanavalin A-like" evidence="6">
    <location>
        <begin position="345"/>
        <end position="519"/>
    </location>
</feature>
<dbReference type="GO" id="GO:0016787">
    <property type="term" value="F:hydrolase activity"/>
    <property type="evidence" value="ECO:0007669"/>
    <property type="project" value="UniProtKB-KW"/>
</dbReference>
<organism evidence="7 8">
    <name type="scientific">Aspergillus pseudoustus</name>
    <dbReference type="NCBI Taxonomy" id="1810923"/>
    <lineage>
        <taxon>Eukaryota</taxon>
        <taxon>Fungi</taxon>
        <taxon>Dikarya</taxon>
        <taxon>Ascomycota</taxon>
        <taxon>Pezizomycotina</taxon>
        <taxon>Eurotiomycetes</taxon>
        <taxon>Eurotiomycetidae</taxon>
        <taxon>Eurotiales</taxon>
        <taxon>Aspergillaceae</taxon>
        <taxon>Aspergillus</taxon>
        <taxon>Aspergillus subgen. Nidulantes</taxon>
    </lineage>
</organism>
<protein>
    <submittedName>
        <fullName evidence="7">Glycosyl hydrolase</fullName>
    </submittedName>
</protein>
<dbReference type="InterPro" id="IPR051795">
    <property type="entry name" value="Glycosyl_Hydrlase_43"/>
</dbReference>
<dbReference type="Pfam" id="PF04616">
    <property type="entry name" value="Glyco_hydro_43"/>
    <property type="match status" value="1"/>
</dbReference>
<accession>A0ABR4IWV6</accession>
<keyword evidence="3 5" id="KW-0378">Hydrolase</keyword>
<dbReference type="CDD" id="cd18617">
    <property type="entry name" value="GH43_XynB-like"/>
    <property type="match status" value="1"/>
</dbReference>
<sequence length="531" mass="58165">MMSFTNPIIPGFFPDPSCIRVGDTFYLANSSFQFFPGIPIHKSKDLINWEHIGNAISRPSQISLSTATTKINNAARGEVFTGGLYAPALRHHNGVFYIVCTMLTGSTTMQATDDFQPENFIISTRDIEDPNSWSELVPFDFYGIDPSLFFADDGRVYVQGSWIHGYTKHPATVIRQAEIDLATGALLSEPRDIWAGATQKCPEGPHLYAKDGWYYLLIAEGGTHRGHQITIARSKEIWGPYESNPSNPVLTAEASSAVIQCVGHGDLFQDAAGEWWCVMLARREYGGSYPLGRETYMVPVTWKEGEWPVFETVQVQQPARGRVIATRVIDDQFEDVLLQGPKTVFLRTPELGKYSERSTESGRRDIVLTPSQADLGVASGTMAFVGQRQTALDSAARVIIPLWESAGSGSISYGLTVYKDTVRYVALEYNTAEATVSLKVQEAGKDLTSANSIDTRDSSALELVISSTVEKYTLECVKTLADGAEESIVLGEVSCEALSGDDFTGTVYAIYAHGDGGDVSFRDFQVRDGAA</sequence>
<evidence type="ECO:0000256" key="2">
    <source>
        <dbReference type="ARBA" id="ARBA00022729"/>
    </source>
</evidence>
<evidence type="ECO:0000256" key="5">
    <source>
        <dbReference type="RuleBase" id="RU361187"/>
    </source>
</evidence>
<dbReference type="Gene3D" id="2.60.120.200">
    <property type="match status" value="1"/>
</dbReference>
<evidence type="ECO:0000256" key="1">
    <source>
        <dbReference type="ARBA" id="ARBA00009865"/>
    </source>
</evidence>
<dbReference type="InterPro" id="IPR023296">
    <property type="entry name" value="Glyco_hydro_beta-prop_sf"/>
</dbReference>
<gene>
    <name evidence="7" type="ORF">BJY01DRAFT_239896</name>
</gene>
<dbReference type="InterPro" id="IPR006710">
    <property type="entry name" value="Glyco_hydro_43"/>
</dbReference>
<proteinExistence type="inferred from homology"/>
<dbReference type="PANTHER" id="PTHR42812:SF12">
    <property type="entry name" value="BETA-XYLOSIDASE-RELATED"/>
    <property type="match status" value="1"/>
</dbReference>
<keyword evidence="8" id="KW-1185">Reference proteome</keyword>
<evidence type="ECO:0000313" key="8">
    <source>
        <dbReference type="Proteomes" id="UP001610446"/>
    </source>
</evidence>